<name>A0A8H4IX74_9PEZI</name>
<feature type="compositionally biased region" description="Polar residues" evidence="1">
    <location>
        <begin position="234"/>
        <end position="264"/>
    </location>
</feature>
<dbReference type="AlphaFoldDB" id="A0A8H4IX74"/>
<dbReference type="Proteomes" id="UP000572817">
    <property type="component" value="Unassembled WGS sequence"/>
</dbReference>
<evidence type="ECO:0000313" key="3">
    <source>
        <dbReference type="Proteomes" id="UP000572817"/>
    </source>
</evidence>
<comment type="caution">
    <text evidence="2">The sequence shown here is derived from an EMBL/GenBank/DDBJ whole genome shotgun (WGS) entry which is preliminary data.</text>
</comment>
<reference evidence="2" key="1">
    <citation type="submission" date="2020-04" db="EMBL/GenBank/DDBJ databases">
        <title>Genome Assembly and Annotation of Botryosphaeria dothidea sdau 11-99, a Latent Pathogen of Apple Fruit Ring Rot in China.</title>
        <authorList>
            <person name="Yu C."/>
            <person name="Diao Y."/>
            <person name="Lu Q."/>
            <person name="Zhao J."/>
            <person name="Cui S."/>
            <person name="Peng C."/>
            <person name="He B."/>
            <person name="Liu H."/>
        </authorList>
    </citation>
    <scope>NUCLEOTIDE SEQUENCE [LARGE SCALE GENOMIC DNA]</scope>
    <source>
        <strain evidence="2">Sdau11-99</strain>
    </source>
</reference>
<evidence type="ECO:0000256" key="1">
    <source>
        <dbReference type="SAM" id="MobiDB-lite"/>
    </source>
</evidence>
<sequence>MATCGALDSYEEEHAHPAPVQEPRTRVSLPDSVRRRATFEEPSASSKPSEAEDGEDAPPEPKLRGGGGDPKVERVPANAWFFADGRGRPPTYEKYRAARKAERKKGKERALEGYWKDIIVWGVPPLEQREQAPKPPKKCCPLKCWMDCSLGCSLNCAWIGDQEPRHPNPEMVLMETLHRPVAHQRPRFNGQRTHLTEVRHHSTVANPAPGNRPDENLDGDGDGDGDVDVDEETQQPNNSQPNNAREGDQNQTEAPIKSRISNGVTKEVEPG</sequence>
<proteinExistence type="predicted"/>
<feature type="region of interest" description="Disordered" evidence="1">
    <location>
        <begin position="1"/>
        <end position="77"/>
    </location>
</feature>
<organism evidence="2 3">
    <name type="scientific">Botryosphaeria dothidea</name>
    <dbReference type="NCBI Taxonomy" id="55169"/>
    <lineage>
        <taxon>Eukaryota</taxon>
        <taxon>Fungi</taxon>
        <taxon>Dikarya</taxon>
        <taxon>Ascomycota</taxon>
        <taxon>Pezizomycotina</taxon>
        <taxon>Dothideomycetes</taxon>
        <taxon>Dothideomycetes incertae sedis</taxon>
        <taxon>Botryosphaeriales</taxon>
        <taxon>Botryosphaeriaceae</taxon>
        <taxon>Botryosphaeria</taxon>
    </lineage>
</organism>
<feature type="compositionally biased region" description="Acidic residues" evidence="1">
    <location>
        <begin position="216"/>
        <end position="233"/>
    </location>
</feature>
<protein>
    <submittedName>
        <fullName evidence="2">Uncharacterized protein</fullName>
    </submittedName>
</protein>
<evidence type="ECO:0000313" key="2">
    <source>
        <dbReference type="EMBL" id="KAF4307969.1"/>
    </source>
</evidence>
<accession>A0A8H4IX74</accession>
<dbReference type="EMBL" id="WWBZ02000022">
    <property type="protein sequence ID" value="KAF4307969.1"/>
    <property type="molecule type" value="Genomic_DNA"/>
</dbReference>
<gene>
    <name evidence="2" type="ORF">GTA08_BOTSDO04070</name>
</gene>
<feature type="region of interest" description="Disordered" evidence="1">
    <location>
        <begin position="200"/>
        <end position="271"/>
    </location>
</feature>
<keyword evidence="3" id="KW-1185">Reference proteome</keyword>